<gene>
    <name evidence="10" type="ORF">ACMD2_05577</name>
</gene>
<keyword evidence="5" id="KW-0805">Transcription regulation</keyword>
<proteinExistence type="predicted"/>
<keyword evidence="1" id="KW-0479">Metal-binding</keyword>
<dbReference type="SUPFAM" id="SSF57667">
    <property type="entry name" value="beta-beta-alpha zinc fingers"/>
    <property type="match status" value="1"/>
</dbReference>
<evidence type="ECO:0000256" key="4">
    <source>
        <dbReference type="ARBA" id="ARBA00022833"/>
    </source>
</evidence>
<evidence type="ECO:0000256" key="5">
    <source>
        <dbReference type="ARBA" id="ARBA00023015"/>
    </source>
</evidence>
<feature type="region of interest" description="Disordered" evidence="8">
    <location>
        <begin position="140"/>
        <end position="163"/>
    </location>
</feature>
<feature type="compositionally biased region" description="Basic residues" evidence="8">
    <location>
        <begin position="256"/>
        <end position="266"/>
    </location>
</feature>
<keyword evidence="6" id="KW-0804">Transcription</keyword>
<dbReference type="PANTHER" id="PTHR45988">
    <property type="entry name" value="C2H2 TYPE ZINC FINGER TRANSCRIPTION FACTOR FAMILY-RELATED"/>
    <property type="match status" value="1"/>
</dbReference>
<feature type="compositionally biased region" description="Acidic residues" evidence="8">
    <location>
        <begin position="21"/>
        <end position="33"/>
    </location>
</feature>
<evidence type="ECO:0000313" key="10">
    <source>
        <dbReference type="EMBL" id="OAY81452.1"/>
    </source>
</evidence>
<feature type="region of interest" description="Disordered" evidence="8">
    <location>
        <begin position="79"/>
        <end position="100"/>
    </location>
</feature>
<evidence type="ECO:0000256" key="7">
    <source>
        <dbReference type="PROSITE-ProRule" id="PRU00042"/>
    </source>
</evidence>
<dbReference type="PROSITE" id="PS50157">
    <property type="entry name" value="ZINC_FINGER_C2H2_2"/>
    <property type="match status" value="2"/>
</dbReference>
<dbReference type="PANTHER" id="PTHR45988:SF90">
    <property type="entry name" value="ZINC FINGER PROTEIN ZAT10-LIKE"/>
    <property type="match status" value="1"/>
</dbReference>
<dbReference type="EMBL" id="LSRQ01000665">
    <property type="protein sequence ID" value="OAY81452.1"/>
    <property type="molecule type" value="Genomic_DNA"/>
</dbReference>
<evidence type="ECO:0000259" key="9">
    <source>
        <dbReference type="PROSITE" id="PS50157"/>
    </source>
</evidence>
<feature type="region of interest" description="Disordered" evidence="8">
    <location>
        <begin position="247"/>
        <end position="266"/>
    </location>
</feature>
<evidence type="ECO:0000256" key="1">
    <source>
        <dbReference type="ARBA" id="ARBA00022723"/>
    </source>
</evidence>
<dbReference type="AlphaFoldDB" id="A0A199VW34"/>
<feature type="region of interest" description="Disordered" evidence="8">
    <location>
        <begin position="193"/>
        <end position="218"/>
    </location>
</feature>
<dbReference type="SMART" id="SM00355">
    <property type="entry name" value="ZnF_C2H2"/>
    <property type="match status" value="2"/>
</dbReference>
<feature type="compositionally biased region" description="Gly residues" evidence="8">
    <location>
        <begin position="148"/>
        <end position="159"/>
    </location>
</feature>
<keyword evidence="4" id="KW-0862">Zinc</keyword>
<evidence type="ECO:0000313" key="11">
    <source>
        <dbReference type="Proteomes" id="UP000092600"/>
    </source>
</evidence>
<evidence type="ECO:0000256" key="2">
    <source>
        <dbReference type="ARBA" id="ARBA00022737"/>
    </source>
</evidence>
<dbReference type="GO" id="GO:0000976">
    <property type="term" value="F:transcription cis-regulatory region binding"/>
    <property type="evidence" value="ECO:0007669"/>
    <property type="project" value="TreeGrafter"/>
</dbReference>
<feature type="compositionally biased region" description="Polar residues" evidence="8">
    <location>
        <begin position="200"/>
        <end position="214"/>
    </location>
</feature>
<dbReference type="GO" id="GO:0005634">
    <property type="term" value="C:nucleus"/>
    <property type="evidence" value="ECO:0007669"/>
    <property type="project" value="TreeGrafter"/>
</dbReference>
<feature type="domain" description="C2H2-type" evidence="9">
    <location>
        <begin position="163"/>
        <end position="185"/>
    </location>
</feature>
<reference evidence="10 11" key="1">
    <citation type="journal article" date="2016" name="DNA Res.">
        <title>The draft genome of MD-2 pineapple using hybrid error correction of long reads.</title>
        <authorList>
            <person name="Redwan R.M."/>
            <person name="Saidin A."/>
            <person name="Kumar S.V."/>
        </authorList>
    </citation>
    <scope>NUCLEOTIDE SEQUENCE [LARGE SCALE GENOMIC DNA]</scope>
    <source>
        <strain evidence="11">cv. MD2</strain>
        <tissue evidence="10">Leaf</tissue>
    </source>
</reference>
<feature type="compositionally biased region" description="Pro residues" evidence="8">
    <location>
        <begin position="85"/>
        <end position="98"/>
    </location>
</feature>
<sequence length="266" mass="27492">MAIDALERTAIPPPPPLSTEEASEEEEEEEEEVFPPLEGWAKRKRSKRHSRFFPDHRQPTEEEHLALCLVMLARGGRYGPHRVSSPPPPQPPPPPPPQYKCSVCGKAFGSYQALGGHKASHRKPISGDDAPAAIAGAAATSAASGSGSSTGGGGGGGGSEKVHRCSVCSKTFPTGQALGGHKRCHYEGTIGGGGGGGRSASATTVASEGGSSSHRGFDLNVPAMPEGFEGAKRYFAMAAAAAAAAAEEEEVQSPHPFKKPRLLIPA</sequence>
<dbReference type="Proteomes" id="UP000092600">
    <property type="component" value="Unassembled WGS sequence"/>
</dbReference>
<dbReference type="InterPro" id="IPR044653">
    <property type="entry name" value="AZF1/2/3-like"/>
</dbReference>
<dbReference type="GO" id="GO:0008270">
    <property type="term" value="F:zinc ion binding"/>
    <property type="evidence" value="ECO:0007669"/>
    <property type="project" value="UniProtKB-KW"/>
</dbReference>
<comment type="caution">
    <text evidence="10">The sequence shown here is derived from an EMBL/GenBank/DDBJ whole genome shotgun (WGS) entry which is preliminary data.</text>
</comment>
<name>A0A199VW34_ANACO</name>
<accession>A0A199VW34</accession>
<evidence type="ECO:0000256" key="8">
    <source>
        <dbReference type="SAM" id="MobiDB-lite"/>
    </source>
</evidence>
<dbReference type="PROSITE" id="PS00028">
    <property type="entry name" value="ZINC_FINGER_C2H2_1"/>
    <property type="match status" value="2"/>
</dbReference>
<feature type="compositionally biased region" description="Basic residues" evidence="8">
    <location>
        <begin position="42"/>
        <end position="51"/>
    </location>
</feature>
<evidence type="ECO:0000256" key="3">
    <source>
        <dbReference type="ARBA" id="ARBA00022771"/>
    </source>
</evidence>
<dbReference type="Gene3D" id="3.30.160.60">
    <property type="entry name" value="Classic Zinc Finger"/>
    <property type="match status" value="1"/>
</dbReference>
<protein>
    <submittedName>
        <fullName evidence="10">Zinc finger protein ZAT10</fullName>
    </submittedName>
</protein>
<feature type="region of interest" description="Disordered" evidence="8">
    <location>
        <begin position="1"/>
        <end position="60"/>
    </location>
</feature>
<organism evidence="10 11">
    <name type="scientific">Ananas comosus</name>
    <name type="common">Pineapple</name>
    <name type="synonym">Ananas ananas</name>
    <dbReference type="NCBI Taxonomy" id="4615"/>
    <lineage>
        <taxon>Eukaryota</taxon>
        <taxon>Viridiplantae</taxon>
        <taxon>Streptophyta</taxon>
        <taxon>Embryophyta</taxon>
        <taxon>Tracheophyta</taxon>
        <taxon>Spermatophyta</taxon>
        <taxon>Magnoliopsida</taxon>
        <taxon>Liliopsida</taxon>
        <taxon>Poales</taxon>
        <taxon>Bromeliaceae</taxon>
        <taxon>Bromelioideae</taxon>
        <taxon>Ananas</taxon>
    </lineage>
</organism>
<evidence type="ECO:0000256" key="6">
    <source>
        <dbReference type="ARBA" id="ARBA00023163"/>
    </source>
</evidence>
<dbReference type="STRING" id="4615.A0A199VW34"/>
<keyword evidence="3 7" id="KW-0863">Zinc-finger</keyword>
<feature type="domain" description="C2H2-type" evidence="9">
    <location>
        <begin position="99"/>
        <end position="121"/>
    </location>
</feature>
<dbReference type="InterPro" id="IPR036236">
    <property type="entry name" value="Znf_C2H2_sf"/>
</dbReference>
<keyword evidence="2" id="KW-0677">Repeat</keyword>
<dbReference type="InterPro" id="IPR013087">
    <property type="entry name" value="Znf_C2H2_type"/>
</dbReference>
<dbReference type="GO" id="GO:0003700">
    <property type="term" value="F:DNA-binding transcription factor activity"/>
    <property type="evidence" value="ECO:0007669"/>
    <property type="project" value="InterPro"/>
</dbReference>
<dbReference type="Pfam" id="PF13912">
    <property type="entry name" value="zf-C2H2_6"/>
    <property type="match status" value="2"/>
</dbReference>